<evidence type="ECO:0000256" key="3">
    <source>
        <dbReference type="ARBA" id="ARBA00023316"/>
    </source>
</evidence>
<keyword evidence="2" id="KW-0436">Ligase</keyword>
<sequence length="353" mass="40062">MEDKESSQEVPLPVKVIGIAFNLKRPTSEGDPDDLYEEYDSQSTVDALAKEIESFGFKTLLCEQNEDLPSKLANQRPDFMFNIAEGIGTERGRESQIPCLLESLRIPYSGSDPVSLAISLDKYLTNVVLSRENVPVPFMTLFRSEDDLRNVDMLFQDNNETYIAKPRWEGSSKGVFRDSICQNPNELKRNVLRIFERYRQPAIIEAFLPGIEITAGIVGNGRDARLLGMMKISERKPSDDGVFLYSLEHKRDWLECILYEGPEAINEKVRREAAMIALDAFHALELRDIARIDMRMDGQGQLKVIDINPLPGLSPYYSDLPILYSLSGGNYHDLISQILRSAFNRYGLPWLEG</sequence>
<keyword evidence="4" id="KW-0547">Nucleotide-binding</keyword>
<comment type="caution">
    <text evidence="6">The sequence shown here is derived from an EMBL/GenBank/DDBJ whole genome shotgun (WGS) entry which is preliminary data.</text>
</comment>
<proteinExistence type="inferred from homology"/>
<accession>A0A7V6ZDG5</accession>
<dbReference type="Gene3D" id="3.30.470.20">
    <property type="entry name" value="ATP-grasp fold, B domain"/>
    <property type="match status" value="1"/>
</dbReference>
<dbReference type="RefSeq" id="WP_273002095.1">
    <property type="nucleotide sequence ID" value="NZ_DURU01000026.1"/>
</dbReference>
<dbReference type="GO" id="GO:0008716">
    <property type="term" value="F:D-alanine-D-alanine ligase activity"/>
    <property type="evidence" value="ECO:0007669"/>
    <property type="project" value="InterPro"/>
</dbReference>
<dbReference type="Pfam" id="PF07478">
    <property type="entry name" value="Dala_Dala_lig_C"/>
    <property type="match status" value="1"/>
</dbReference>
<keyword evidence="4" id="KW-0067">ATP-binding</keyword>
<comment type="similarity">
    <text evidence="1">Belongs to the D-alanine--D-alanine ligase family.</text>
</comment>
<organism evidence="6 7">
    <name type="scientific">Acetomicrobium hydrogeniformans</name>
    <dbReference type="NCBI Taxonomy" id="649746"/>
    <lineage>
        <taxon>Bacteria</taxon>
        <taxon>Thermotogati</taxon>
        <taxon>Synergistota</taxon>
        <taxon>Synergistia</taxon>
        <taxon>Synergistales</taxon>
        <taxon>Acetomicrobiaceae</taxon>
        <taxon>Acetomicrobium</taxon>
    </lineage>
</organism>
<dbReference type="PANTHER" id="PTHR23132">
    <property type="entry name" value="D-ALANINE--D-ALANINE LIGASE"/>
    <property type="match status" value="1"/>
</dbReference>
<dbReference type="AlphaFoldDB" id="A0A7V6ZDG5"/>
<dbReference type="GO" id="GO:0005524">
    <property type="term" value="F:ATP binding"/>
    <property type="evidence" value="ECO:0007669"/>
    <property type="project" value="UniProtKB-UniRule"/>
</dbReference>
<dbReference type="GO" id="GO:0046872">
    <property type="term" value="F:metal ion binding"/>
    <property type="evidence" value="ECO:0007669"/>
    <property type="project" value="InterPro"/>
</dbReference>
<keyword evidence="3" id="KW-0961">Cell wall biogenesis/degradation</keyword>
<dbReference type="InterPro" id="IPR016185">
    <property type="entry name" value="PreATP-grasp_dom_sf"/>
</dbReference>
<dbReference type="GO" id="GO:0071555">
    <property type="term" value="P:cell wall organization"/>
    <property type="evidence" value="ECO:0007669"/>
    <property type="project" value="UniProtKB-KW"/>
</dbReference>
<dbReference type="SUPFAM" id="SSF52440">
    <property type="entry name" value="PreATP-grasp domain"/>
    <property type="match status" value="1"/>
</dbReference>
<dbReference type="SUPFAM" id="SSF56059">
    <property type="entry name" value="Glutathione synthetase ATP-binding domain-like"/>
    <property type="match status" value="1"/>
</dbReference>
<evidence type="ECO:0000256" key="4">
    <source>
        <dbReference type="PROSITE-ProRule" id="PRU00409"/>
    </source>
</evidence>
<dbReference type="PROSITE" id="PS50975">
    <property type="entry name" value="ATP_GRASP"/>
    <property type="match status" value="1"/>
</dbReference>
<evidence type="ECO:0000313" key="6">
    <source>
        <dbReference type="EMBL" id="HHZ03746.1"/>
    </source>
</evidence>
<feature type="domain" description="ATP-grasp" evidence="5">
    <location>
        <begin position="126"/>
        <end position="340"/>
    </location>
</feature>
<dbReference type="InterPro" id="IPR011095">
    <property type="entry name" value="Dala_Dala_lig_C"/>
</dbReference>
<evidence type="ECO:0000259" key="5">
    <source>
        <dbReference type="PROSITE" id="PS50975"/>
    </source>
</evidence>
<dbReference type="InterPro" id="IPR011761">
    <property type="entry name" value="ATP-grasp"/>
</dbReference>
<dbReference type="Proteomes" id="UP000525027">
    <property type="component" value="Unassembled WGS sequence"/>
</dbReference>
<evidence type="ECO:0000313" key="7">
    <source>
        <dbReference type="Proteomes" id="UP000525027"/>
    </source>
</evidence>
<dbReference type="Gene3D" id="3.30.1490.20">
    <property type="entry name" value="ATP-grasp fold, A domain"/>
    <property type="match status" value="1"/>
</dbReference>
<evidence type="ECO:0000256" key="2">
    <source>
        <dbReference type="ARBA" id="ARBA00022598"/>
    </source>
</evidence>
<protein>
    <submittedName>
        <fullName evidence="6">ATP-grasp domain-containing protein</fullName>
    </submittedName>
</protein>
<name>A0A7V6ZDG5_9BACT</name>
<reference evidence="6 7" key="1">
    <citation type="journal article" date="2020" name="Biotechnol. Biofuels">
        <title>New insights from the biogas microbiome by comprehensive genome-resolved metagenomics of nearly 1600 species originating from multiple anaerobic digesters.</title>
        <authorList>
            <person name="Campanaro S."/>
            <person name="Treu L."/>
            <person name="Rodriguez-R L.M."/>
            <person name="Kovalovszki A."/>
            <person name="Ziels R.M."/>
            <person name="Maus I."/>
            <person name="Zhu X."/>
            <person name="Kougias P.G."/>
            <person name="Basile A."/>
            <person name="Luo G."/>
            <person name="Schluter A."/>
            <person name="Konstantinidis K.T."/>
            <person name="Angelidaki I."/>
        </authorList>
    </citation>
    <scope>NUCLEOTIDE SEQUENCE [LARGE SCALE GENOMIC DNA]</scope>
    <source>
        <strain evidence="6">AS25fmACSIPFO_94</strain>
    </source>
</reference>
<evidence type="ECO:0000256" key="1">
    <source>
        <dbReference type="ARBA" id="ARBA00010871"/>
    </source>
</evidence>
<dbReference type="PANTHER" id="PTHR23132:SF23">
    <property type="entry name" value="D-ALANINE--D-ALANINE LIGASE B"/>
    <property type="match status" value="1"/>
</dbReference>
<dbReference type="EMBL" id="DURU01000026">
    <property type="protein sequence ID" value="HHZ03746.1"/>
    <property type="molecule type" value="Genomic_DNA"/>
</dbReference>
<dbReference type="InterPro" id="IPR013815">
    <property type="entry name" value="ATP_grasp_subdomain_1"/>
</dbReference>
<gene>
    <name evidence="6" type="ORF">GX397_01425</name>
</gene>